<name>A0ABV8XJY1_9DEIO</name>
<dbReference type="PANTHER" id="PTHR33164">
    <property type="entry name" value="TRANSCRIPTIONAL REGULATOR, MARR FAMILY"/>
    <property type="match status" value="1"/>
</dbReference>
<evidence type="ECO:0000313" key="3">
    <source>
        <dbReference type="Proteomes" id="UP001595998"/>
    </source>
</evidence>
<dbReference type="EMBL" id="JBHSEH010000001">
    <property type="protein sequence ID" value="MFC4424595.1"/>
    <property type="molecule type" value="Genomic_DNA"/>
</dbReference>
<proteinExistence type="predicted"/>
<dbReference type="PRINTS" id="PR00598">
    <property type="entry name" value="HTHMARR"/>
</dbReference>
<dbReference type="InterPro" id="IPR000835">
    <property type="entry name" value="HTH_MarR-typ"/>
</dbReference>
<dbReference type="SMART" id="SM00347">
    <property type="entry name" value="HTH_MARR"/>
    <property type="match status" value="1"/>
</dbReference>
<accession>A0ABV8XJY1</accession>
<protein>
    <submittedName>
        <fullName evidence="2">MarR family winged helix-turn-helix transcriptional regulator</fullName>
    </submittedName>
</protein>
<dbReference type="Gene3D" id="1.10.10.10">
    <property type="entry name" value="Winged helix-like DNA-binding domain superfamily/Winged helix DNA-binding domain"/>
    <property type="match status" value="1"/>
</dbReference>
<dbReference type="InterPro" id="IPR036390">
    <property type="entry name" value="WH_DNA-bd_sf"/>
</dbReference>
<dbReference type="PROSITE" id="PS50995">
    <property type="entry name" value="HTH_MARR_2"/>
    <property type="match status" value="1"/>
</dbReference>
<keyword evidence="3" id="KW-1185">Reference proteome</keyword>
<feature type="domain" description="HTH marR-type" evidence="1">
    <location>
        <begin position="1"/>
        <end position="143"/>
    </location>
</feature>
<organism evidence="2 3">
    <name type="scientific">Deinococcus navajonensis</name>
    <dbReference type="NCBI Taxonomy" id="309884"/>
    <lineage>
        <taxon>Bacteria</taxon>
        <taxon>Thermotogati</taxon>
        <taxon>Deinococcota</taxon>
        <taxon>Deinococci</taxon>
        <taxon>Deinococcales</taxon>
        <taxon>Deinococcaceae</taxon>
        <taxon>Deinococcus</taxon>
    </lineage>
</organism>
<dbReference type="Proteomes" id="UP001595998">
    <property type="component" value="Unassembled WGS sequence"/>
</dbReference>
<dbReference type="InterPro" id="IPR039422">
    <property type="entry name" value="MarR/SlyA-like"/>
</dbReference>
<dbReference type="SUPFAM" id="SSF46785">
    <property type="entry name" value="Winged helix' DNA-binding domain"/>
    <property type="match status" value="1"/>
</dbReference>
<evidence type="ECO:0000259" key="1">
    <source>
        <dbReference type="PROSITE" id="PS50995"/>
    </source>
</evidence>
<dbReference type="PANTHER" id="PTHR33164:SF99">
    <property type="entry name" value="MARR FAMILY REGULATORY PROTEIN"/>
    <property type="match status" value="1"/>
</dbReference>
<comment type="caution">
    <text evidence="2">The sequence shown here is derived from an EMBL/GenBank/DDBJ whole genome shotgun (WGS) entry which is preliminary data.</text>
</comment>
<dbReference type="Pfam" id="PF12802">
    <property type="entry name" value="MarR_2"/>
    <property type="match status" value="1"/>
</dbReference>
<reference evidence="3" key="1">
    <citation type="journal article" date="2019" name="Int. J. Syst. Evol. Microbiol.">
        <title>The Global Catalogue of Microorganisms (GCM) 10K type strain sequencing project: providing services to taxonomists for standard genome sequencing and annotation.</title>
        <authorList>
            <consortium name="The Broad Institute Genomics Platform"/>
            <consortium name="The Broad Institute Genome Sequencing Center for Infectious Disease"/>
            <person name="Wu L."/>
            <person name="Ma J."/>
        </authorList>
    </citation>
    <scope>NUCLEOTIDE SEQUENCE [LARGE SCALE GENOMIC DNA]</scope>
    <source>
        <strain evidence="3">CCUG 56029</strain>
    </source>
</reference>
<gene>
    <name evidence="2" type="ORF">ACFOZ9_00115</name>
</gene>
<dbReference type="RefSeq" id="WP_380034736.1">
    <property type="nucleotide sequence ID" value="NZ_JBHSEH010000001.1"/>
</dbReference>
<sequence>MLNLNPTELLAWRGFLHTHDTLWKALDAELDEDGLNLPAYELLTTLQEAGTGGLRMTDLARSLRFSGGGLTRLADKLQTQGLIERRRCATDGRGWEALLTPEGQRKLRRVHARHLRSVRTLFLDRLTPQETELLAALWARFQAPAAPGQEDPE</sequence>
<evidence type="ECO:0000313" key="2">
    <source>
        <dbReference type="EMBL" id="MFC4424595.1"/>
    </source>
</evidence>
<dbReference type="InterPro" id="IPR036388">
    <property type="entry name" value="WH-like_DNA-bd_sf"/>
</dbReference>